<dbReference type="PROSITE" id="PS51186">
    <property type="entry name" value="GNAT"/>
    <property type="match status" value="1"/>
</dbReference>
<dbReference type="CDD" id="cd04301">
    <property type="entry name" value="NAT_SF"/>
    <property type="match status" value="1"/>
</dbReference>
<reference evidence="2 3" key="1">
    <citation type="submission" date="2015-03" db="EMBL/GenBank/DDBJ databases">
        <authorList>
            <person name="Abdul Halim M."/>
        </authorList>
    </citation>
    <scope>NUCLEOTIDE SEQUENCE [LARGE SCALE GENOMIC DNA]</scope>
    <source>
        <strain evidence="2 3">ATCC 35681</strain>
    </source>
</reference>
<sequence>MKIKYRGYQRGDMMKVRRFLMDSYSNLKQPNSWLIDRWEFEIFFGEARKGQLEDWERQVGLWEDESGKLAGVACMDGDMYFQLNTLHPTESLMSGLLDFYEELADKNYSYNNVIHLVIPEFMTSLKALAKNRGYVQADGGDTVVSIELDRDFPVELPPGITLRNGQRLSDRDKAVGHIMAFNYPNTEEAKWTLEYYGELRKAPGYRPELDLAAVNGRGEVVSFCNIFWDDRNRIGMLEPVGTHIDYRRLGLGRAVIYEGLNRLRAMGAVKVYTGPTQPFYEAIGFRTEVTMKRWSKNSSGT</sequence>
<evidence type="ECO:0000313" key="2">
    <source>
        <dbReference type="EMBL" id="AKG34624.1"/>
    </source>
</evidence>
<dbReference type="Pfam" id="PF00583">
    <property type="entry name" value="Acetyltransf_1"/>
    <property type="match status" value="1"/>
</dbReference>
<gene>
    <name evidence="2" type="ORF">VK70_08555</name>
</gene>
<protein>
    <recommendedName>
        <fullName evidence="1">N-acetyltransferase domain-containing protein</fullName>
    </recommendedName>
</protein>
<dbReference type="EMBL" id="CP011114">
    <property type="protein sequence ID" value="AKG34624.1"/>
    <property type="molecule type" value="Genomic_DNA"/>
</dbReference>
<evidence type="ECO:0000313" key="3">
    <source>
        <dbReference type="Proteomes" id="UP000034189"/>
    </source>
</evidence>
<dbReference type="InterPro" id="IPR016181">
    <property type="entry name" value="Acyl_CoA_acyltransferase"/>
</dbReference>
<evidence type="ECO:0000259" key="1">
    <source>
        <dbReference type="PROSITE" id="PS51186"/>
    </source>
</evidence>
<dbReference type="HOGENOM" id="CLU_056890_4_0_9"/>
<dbReference type="InterPro" id="IPR000182">
    <property type="entry name" value="GNAT_dom"/>
</dbReference>
<feature type="domain" description="N-acetyltransferase" evidence="1">
    <location>
        <begin position="160"/>
        <end position="301"/>
    </location>
</feature>
<dbReference type="OrthoDB" id="62792at2"/>
<dbReference type="Proteomes" id="UP000034189">
    <property type="component" value="Chromosome"/>
</dbReference>
<dbReference type="GO" id="GO:0016747">
    <property type="term" value="F:acyltransferase activity, transferring groups other than amino-acyl groups"/>
    <property type="evidence" value="ECO:0007669"/>
    <property type="project" value="InterPro"/>
</dbReference>
<dbReference type="RefSeq" id="WP_025699035.1">
    <property type="nucleotide sequence ID" value="NZ_ASQQ01000644.1"/>
</dbReference>
<name>A0A0F7F8F7_PAEDU</name>
<reference evidence="2 3" key="2">
    <citation type="journal article" date="2016" name="Genome Announc.">
        <title>Genome Sequence of a Gram-Positive Diazotroph, Paenibacillus durus Type Strain ATCC 35681.</title>
        <authorList>
            <person name="Halim M.A."/>
            <person name="Rahman A.Y."/>
            <person name="Sim K.S."/>
            <person name="Yam H.C."/>
            <person name="Rahim A.A."/>
            <person name="Ghazali A.H."/>
            <person name="Najimudin N."/>
        </authorList>
    </citation>
    <scope>NUCLEOTIDE SEQUENCE [LARGE SCALE GENOMIC DNA]</scope>
    <source>
        <strain evidence="2 3">ATCC 35681</strain>
    </source>
</reference>
<organism evidence="2 3">
    <name type="scientific">Paenibacillus durus ATCC 35681</name>
    <dbReference type="NCBI Taxonomy" id="1333534"/>
    <lineage>
        <taxon>Bacteria</taxon>
        <taxon>Bacillati</taxon>
        <taxon>Bacillota</taxon>
        <taxon>Bacilli</taxon>
        <taxon>Bacillales</taxon>
        <taxon>Paenibacillaceae</taxon>
        <taxon>Paenibacillus</taxon>
    </lineage>
</organism>
<dbReference type="SUPFAM" id="SSF55729">
    <property type="entry name" value="Acyl-CoA N-acyltransferases (Nat)"/>
    <property type="match status" value="1"/>
</dbReference>
<accession>A0A0F7F8F7</accession>
<dbReference type="PATRIC" id="fig|1333534.5.peg.1870"/>
<dbReference type="Gene3D" id="3.40.630.30">
    <property type="match status" value="1"/>
</dbReference>
<proteinExistence type="predicted"/>
<dbReference type="AlphaFoldDB" id="A0A0F7F8F7"/>